<sequence length="136" mass="16217">MRIKMTAFVLSALLPLTASAVTEQIQEPQGQAFVQGQQKMQKKSDKHGEQWHLKKMQERQAQWFDRLELTPEQRQSFKEEMQAHRATQAQARAKHHNKLRSMLNDKQRVQFDQDIRKMQKHMHYKTSNKFTGETKR</sequence>
<keyword evidence="2" id="KW-0732">Signal</keyword>
<keyword evidence="4" id="KW-1185">Reference proteome</keyword>
<dbReference type="EMBL" id="JAXIVU010000004">
    <property type="protein sequence ID" value="MDY7218967.1"/>
    <property type="molecule type" value="Genomic_DNA"/>
</dbReference>
<proteinExistence type="predicted"/>
<feature type="signal peptide" evidence="2">
    <location>
        <begin position="1"/>
        <end position="20"/>
    </location>
</feature>
<evidence type="ECO:0008006" key="5">
    <source>
        <dbReference type="Google" id="ProtNLM"/>
    </source>
</evidence>
<organism evidence="3 4">
    <name type="scientific">Denitrificimonas halotolerans</name>
    <dbReference type="NCBI Taxonomy" id="3098930"/>
    <lineage>
        <taxon>Bacteria</taxon>
        <taxon>Pseudomonadati</taxon>
        <taxon>Pseudomonadota</taxon>
        <taxon>Gammaproteobacteria</taxon>
        <taxon>Pseudomonadales</taxon>
        <taxon>Pseudomonadaceae</taxon>
        <taxon>Denitrificimonas</taxon>
    </lineage>
</organism>
<comment type="caution">
    <text evidence="3">The sequence shown here is derived from an EMBL/GenBank/DDBJ whole genome shotgun (WGS) entry which is preliminary data.</text>
</comment>
<evidence type="ECO:0000313" key="3">
    <source>
        <dbReference type="EMBL" id="MDY7218967.1"/>
    </source>
</evidence>
<dbReference type="RefSeq" id="WP_321553056.1">
    <property type="nucleotide sequence ID" value="NZ_JAXIVU010000004.1"/>
</dbReference>
<evidence type="ECO:0000256" key="2">
    <source>
        <dbReference type="SAM" id="SignalP"/>
    </source>
</evidence>
<feature type="region of interest" description="Disordered" evidence="1">
    <location>
        <begin position="83"/>
        <end position="108"/>
    </location>
</feature>
<evidence type="ECO:0000256" key="1">
    <source>
        <dbReference type="SAM" id="MobiDB-lite"/>
    </source>
</evidence>
<gene>
    <name evidence="3" type="ORF">TOI97_05200</name>
</gene>
<reference evidence="3 4" key="1">
    <citation type="submission" date="2023-12" db="EMBL/GenBank/DDBJ databases">
        <title>Denitrificimonas halotolerans sp. nov.,a novel species isolated from landfill leachate.</title>
        <authorList>
            <person name="Wang S."/>
        </authorList>
    </citation>
    <scope>NUCLEOTIDE SEQUENCE [LARGE SCALE GENOMIC DNA]</scope>
    <source>
        <strain evidence="3 4">JX-1</strain>
    </source>
</reference>
<dbReference type="Proteomes" id="UP001294570">
    <property type="component" value="Unassembled WGS sequence"/>
</dbReference>
<accession>A0ABU5GQS9</accession>
<name>A0ABU5GQS9_9GAMM</name>
<evidence type="ECO:0000313" key="4">
    <source>
        <dbReference type="Proteomes" id="UP001294570"/>
    </source>
</evidence>
<protein>
    <recommendedName>
        <fullName evidence="5">LTXXQ motif family protein</fullName>
    </recommendedName>
</protein>
<feature type="chain" id="PRO_5047180433" description="LTXXQ motif family protein" evidence="2">
    <location>
        <begin position="21"/>
        <end position="136"/>
    </location>
</feature>